<dbReference type="SUPFAM" id="SSF53383">
    <property type="entry name" value="PLP-dependent transferases"/>
    <property type="match status" value="1"/>
</dbReference>
<dbReference type="Pfam" id="PF00155">
    <property type="entry name" value="Aminotran_1_2"/>
    <property type="match status" value="1"/>
</dbReference>
<dbReference type="CDD" id="cd00609">
    <property type="entry name" value="AAT_like"/>
    <property type="match status" value="1"/>
</dbReference>
<dbReference type="Proteomes" id="UP000218113">
    <property type="component" value="Unassembled WGS sequence"/>
</dbReference>
<dbReference type="InterPro" id="IPR051926">
    <property type="entry name" value="Ala_Aminotransferase"/>
</dbReference>
<dbReference type="GO" id="GO:0004021">
    <property type="term" value="F:L-alanine:2-oxoglutarate aminotransferase activity"/>
    <property type="evidence" value="ECO:0007669"/>
    <property type="project" value="UniProtKB-EC"/>
</dbReference>
<organism evidence="9 10">
    <name type="scientific">SAR324 cluster bacterium</name>
    <dbReference type="NCBI Taxonomy" id="2024889"/>
    <lineage>
        <taxon>Bacteria</taxon>
        <taxon>Deltaproteobacteria</taxon>
        <taxon>SAR324 cluster</taxon>
    </lineage>
</organism>
<comment type="cofactor">
    <cofactor evidence="1">
        <name>pyridoxal 5'-phosphate</name>
        <dbReference type="ChEBI" id="CHEBI:597326"/>
    </cofactor>
</comment>
<evidence type="ECO:0000313" key="9">
    <source>
        <dbReference type="EMBL" id="PCI29040.1"/>
    </source>
</evidence>
<dbReference type="InterPro" id="IPR015421">
    <property type="entry name" value="PyrdxlP-dep_Trfase_major"/>
</dbReference>
<dbReference type="AlphaFoldDB" id="A0A2A4T5Y9"/>
<evidence type="ECO:0000259" key="8">
    <source>
        <dbReference type="Pfam" id="PF00155"/>
    </source>
</evidence>
<sequence length="405" mass="45342">MKHQLLKSHKLDNVCYDIRGPVLDAAKALEDKGRKILKLNIGNPAPFGFDAPEEIIQDMIRNLPKAQGYSDSKGLFSARKAIMQYYQQKNVEGINIEDVYLGNGVSELIMMSIQAMLNQGDEVLIPAPDYPLWTAAVSLAGGKAVHYVCDEQADWNPDLKDMESKITERTKGIVVINPNNPTGALYPTEVLEKITALAQEHNLTLFADEIYDKILYDDYHHTCLASLSDDVLVITFNGMSKAYRAPGFRSGWMVLSGPKHLAKDYIEGLDILSSMRLCANVPAQFVIQTALGGYQSINDLTLPTGRLRQQRDVAWSMLNKIPGVSCVKPKGALYLFPKLDPAIHPLQDDEKFVLDLLVETGILVVHGTAFNLPTRDHFRVVFLPYPRELEVACRKIGEFLEHYRQ</sequence>
<reference evidence="10" key="1">
    <citation type="submission" date="2017-08" db="EMBL/GenBank/DDBJ databases">
        <title>A dynamic microbial community with high functional redundancy inhabits the cold, oxic subseafloor aquifer.</title>
        <authorList>
            <person name="Tully B.J."/>
            <person name="Wheat C.G."/>
            <person name="Glazer B.T."/>
            <person name="Huber J.A."/>
        </authorList>
    </citation>
    <scope>NUCLEOTIDE SEQUENCE [LARGE SCALE GENOMIC DNA]</scope>
</reference>
<evidence type="ECO:0000256" key="7">
    <source>
        <dbReference type="ARBA" id="ARBA00026106"/>
    </source>
</evidence>
<comment type="caution">
    <text evidence="9">The sequence shown here is derived from an EMBL/GenBank/DDBJ whole genome shotgun (WGS) entry which is preliminary data.</text>
</comment>
<evidence type="ECO:0000256" key="5">
    <source>
        <dbReference type="ARBA" id="ARBA00022679"/>
    </source>
</evidence>
<dbReference type="Gene3D" id="3.90.1150.10">
    <property type="entry name" value="Aspartate Aminotransferase, domain 1"/>
    <property type="match status" value="1"/>
</dbReference>
<feature type="domain" description="Aminotransferase class I/classII large" evidence="8">
    <location>
        <begin position="35"/>
        <end position="396"/>
    </location>
</feature>
<dbReference type="InterPro" id="IPR015424">
    <property type="entry name" value="PyrdxlP-dep_Trfase"/>
</dbReference>
<accession>A0A2A4T5Y9</accession>
<evidence type="ECO:0000256" key="2">
    <source>
        <dbReference type="ARBA" id="ARBA00007441"/>
    </source>
</evidence>
<evidence type="ECO:0000256" key="6">
    <source>
        <dbReference type="ARBA" id="ARBA00022898"/>
    </source>
</evidence>
<proteinExistence type="inferred from homology"/>
<dbReference type="PANTHER" id="PTHR43488">
    <property type="entry name" value="GLUTAMATE-PYRUVATE AMINOTRANSFERASE ALAA"/>
    <property type="match status" value="1"/>
</dbReference>
<dbReference type="GO" id="GO:0030170">
    <property type="term" value="F:pyridoxal phosphate binding"/>
    <property type="evidence" value="ECO:0007669"/>
    <property type="project" value="InterPro"/>
</dbReference>
<dbReference type="PANTHER" id="PTHR43488:SF2">
    <property type="entry name" value="GLUTAMATE-PYRUVATE AMINOTRANSFERASE ALAA"/>
    <property type="match status" value="1"/>
</dbReference>
<protein>
    <recommendedName>
        <fullName evidence="7">alanine transaminase</fullName>
        <ecNumber evidence="7">2.6.1.2</ecNumber>
    </recommendedName>
</protein>
<keyword evidence="4 9" id="KW-0032">Aminotransferase</keyword>
<evidence type="ECO:0000256" key="4">
    <source>
        <dbReference type="ARBA" id="ARBA00022576"/>
    </source>
</evidence>
<evidence type="ECO:0000256" key="3">
    <source>
        <dbReference type="ARBA" id="ARBA00011738"/>
    </source>
</evidence>
<evidence type="ECO:0000256" key="1">
    <source>
        <dbReference type="ARBA" id="ARBA00001933"/>
    </source>
</evidence>
<keyword evidence="6" id="KW-0663">Pyridoxal phosphate</keyword>
<gene>
    <name evidence="9" type="ORF">COB67_05025</name>
</gene>
<dbReference type="InterPro" id="IPR004839">
    <property type="entry name" value="Aminotransferase_I/II_large"/>
</dbReference>
<keyword evidence="5 9" id="KW-0808">Transferase</keyword>
<comment type="similarity">
    <text evidence="2">Belongs to the class-I pyridoxal-phosphate-dependent aminotransferase family.</text>
</comment>
<dbReference type="Gene3D" id="3.40.640.10">
    <property type="entry name" value="Type I PLP-dependent aspartate aminotransferase-like (Major domain)"/>
    <property type="match status" value="1"/>
</dbReference>
<dbReference type="EMBL" id="NVSR01000021">
    <property type="protein sequence ID" value="PCI29040.1"/>
    <property type="molecule type" value="Genomic_DNA"/>
</dbReference>
<comment type="subunit">
    <text evidence="3">Homodimer.</text>
</comment>
<dbReference type="EC" id="2.6.1.2" evidence="7"/>
<evidence type="ECO:0000313" key="10">
    <source>
        <dbReference type="Proteomes" id="UP000218113"/>
    </source>
</evidence>
<dbReference type="InterPro" id="IPR015422">
    <property type="entry name" value="PyrdxlP-dep_Trfase_small"/>
</dbReference>
<name>A0A2A4T5Y9_9DELT</name>
<dbReference type="FunFam" id="3.40.640.10:FF:000019">
    <property type="entry name" value="Pyridoxal phosphate-dependent aminotransferase"/>
    <property type="match status" value="1"/>
</dbReference>